<proteinExistence type="predicted"/>
<reference evidence="1" key="1">
    <citation type="submission" date="2020-03" db="EMBL/GenBank/DDBJ databases">
        <title>The deep terrestrial virosphere.</title>
        <authorList>
            <person name="Holmfeldt K."/>
            <person name="Nilsson E."/>
            <person name="Simone D."/>
            <person name="Lopez-Fernandez M."/>
            <person name="Wu X."/>
            <person name="de Brujin I."/>
            <person name="Lundin D."/>
            <person name="Andersson A."/>
            <person name="Bertilsson S."/>
            <person name="Dopson M."/>
        </authorList>
    </citation>
    <scope>NUCLEOTIDE SEQUENCE</scope>
    <source>
        <strain evidence="1">MM415B00728</strain>
    </source>
</reference>
<gene>
    <name evidence="1" type="ORF">MM415B00728_0028</name>
</gene>
<organism evidence="1">
    <name type="scientific">viral metagenome</name>
    <dbReference type="NCBI Taxonomy" id="1070528"/>
    <lineage>
        <taxon>unclassified sequences</taxon>
        <taxon>metagenomes</taxon>
        <taxon>organismal metagenomes</taxon>
    </lineage>
</organism>
<dbReference type="AlphaFoldDB" id="A0A6M3IYL5"/>
<accession>A0A6M3IYL5</accession>
<sequence length="87" mass="10026">MKTVTKRVNARELHNVINGIRKKQGLSFLTWEGFKMSISTRFLQFPSLELRWHDMEGDVDTVYVLDHKELANSLSDTGESVKDDTTL</sequence>
<protein>
    <submittedName>
        <fullName evidence="1">Uncharacterized protein</fullName>
    </submittedName>
</protein>
<name>A0A6M3IYL5_9ZZZZ</name>
<dbReference type="EMBL" id="MT141480">
    <property type="protein sequence ID" value="QJA62769.1"/>
    <property type="molecule type" value="Genomic_DNA"/>
</dbReference>
<evidence type="ECO:0000313" key="1">
    <source>
        <dbReference type="EMBL" id="QJA62769.1"/>
    </source>
</evidence>